<evidence type="ECO:0000313" key="3">
    <source>
        <dbReference type="Proteomes" id="UP000183926"/>
    </source>
</evidence>
<dbReference type="OrthoDB" id="9807854at2"/>
<sequence length="481" mass="54830">MMAKITSIRSFALLTFLVLPTLSVPLPVCAEKLILYMDTVTKQLYAEPGENRIKLGIFQQVEETVSKSPAEEKSRPDESPTRHAETRSAQDSEQRVETQSKQTNEQIKHASGTPVPSAEKPKEEKKWYERISIKGYTQFRYGKSLWGDNDGASYWQDKSAGPDKSSFLIKRARLALSGDITDYLYFYLQADLASSAILRDAYGDLFFDKGKEYRVRVGQSKIPLGFESLQSSSERLALDRTDAMDCCNERDIGAFFMWTPTHVQERFKAAKKLKGTGDYGMFSFGTFGGQGPNNVDLNNGVHIVGRLTYPFQFGNGQLIEVGASAYHGRYVPKYDKTKITGVPEKGIRDERVGVHAILYPQPFGLQAEWNWGNGPSLSDDKKTITNHSLNGGYVQAMYKYDGFRWGTLLPFVKWQRYNGALRLQDNTPQDRVKDWEFGVEWQISPAVELTAEYHMMNRTDIKNNERFKSDVVRFQVQWNYF</sequence>
<accession>A0A1I7JEV1</accession>
<feature type="compositionally biased region" description="Basic and acidic residues" evidence="1">
    <location>
        <begin position="69"/>
        <end position="98"/>
    </location>
</feature>
<reference evidence="2 3" key="1">
    <citation type="submission" date="2016-10" db="EMBL/GenBank/DDBJ databases">
        <authorList>
            <person name="de Groot N.N."/>
        </authorList>
    </citation>
    <scope>NUCLEOTIDE SEQUENCE [LARGE SCALE GENOMIC DNA]</scope>
    <source>
        <strain evidence="2 3">Nm24</strain>
    </source>
</reference>
<dbReference type="InterPro" id="IPR010870">
    <property type="entry name" value="Porin_O/P"/>
</dbReference>
<dbReference type="Proteomes" id="UP000183926">
    <property type="component" value="Unassembled WGS sequence"/>
</dbReference>
<protein>
    <submittedName>
        <fullName evidence="2">Phosphate-selective porin</fullName>
    </submittedName>
</protein>
<feature type="region of interest" description="Disordered" evidence="1">
    <location>
        <begin position="64"/>
        <end position="123"/>
    </location>
</feature>
<dbReference type="InterPro" id="IPR023614">
    <property type="entry name" value="Porin_dom_sf"/>
</dbReference>
<dbReference type="EMBL" id="FPBL01000023">
    <property type="protein sequence ID" value="SFU83706.1"/>
    <property type="molecule type" value="Genomic_DNA"/>
</dbReference>
<name>A0A1I7JEV1_9PROT</name>
<gene>
    <name evidence="2" type="ORF">SAMN05216339_12311</name>
</gene>
<proteinExistence type="predicted"/>
<evidence type="ECO:0000313" key="2">
    <source>
        <dbReference type="EMBL" id="SFU83706.1"/>
    </source>
</evidence>
<organism evidence="2 3">
    <name type="scientific">Nitrosomonas eutropha</name>
    <dbReference type="NCBI Taxonomy" id="916"/>
    <lineage>
        <taxon>Bacteria</taxon>
        <taxon>Pseudomonadati</taxon>
        <taxon>Pseudomonadota</taxon>
        <taxon>Betaproteobacteria</taxon>
        <taxon>Nitrosomonadales</taxon>
        <taxon>Nitrosomonadaceae</taxon>
        <taxon>Nitrosomonas</taxon>
    </lineage>
</organism>
<dbReference type="RefSeq" id="WP_074929547.1">
    <property type="nucleotide sequence ID" value="NZ_FPBL01000023.1"/>
</dbReference>
<dbReference type="SUPFAM" id="SSF56935">
    <property type="entry name" value="Porins"/>
    <property type="match status" value="1"/>
</dbReference>
<dbReference type="Gene3D" id="2.40.160.10">
    <property type="entry name" value="Porin"/>
    <property type="match status" value="1"/>
</dbReference>
<dbReference type="AlphaFoldDB" id="A0A1I7JEV1"/>
<dbReference type="Pfam" id="PF07396">
    <property type="entry name" value="Porin_O_P"/>
    <property type="match status" value="1"/>
</dbReference>
<evidence type="ECO:0000256" key="1">
    <source>
        <dbReference type="SAM" id="MobiDB-lite"/>
    </source>
</evidence>